<evidence type="ECO:0000256" key="5">
    <source>
        <dbReference type="ARBA" id="ARBA00023136"/>
    </source>
</evidence>
<protein>
    <submittedName>
        <fullName evidence="12">Alpha-elapitoxin-Al2b-like</fullName>
    </submittedName>
</protein>
<dbReference type="InterPro" id="IPR045860">
    <property type="entry name" value="Snake_toxin-like_sf"/>
</dbReference>
<dbReference type="Pfam" id="PF00021">
    <property type="entry name" value="UPAR_LY6"/>
    <property type="match status" value="1"/>
</dbReference>
<dbReference type="Proteomes" id="UP001314229">
    <property type="component" value="Unassembled WGS sequence"/>
</dbReference>
<keyword evidence="13" id="KW-1185">Reference proteome</keyword>
<dbReference type="GO" id="GO:0098552">
    <property type="term" value="C:side of membrane"/>
    <property type="evidence" value="ECO:0007669"/>
    <property type="project" value="UniProtKB-KW"/>
</dbReference>
<proteinExistence type="inferred from homology"/>
<evidence type="ECO:0000259" key="11">
    <source>
        <dbReference type="Pfam" id="PF00021"/>
    </source>
</evidence>
<keyword evidence="2" id="KW-1003">Cell membrane</keyword>
<evidence type="ECO:0000256" key="10">
    <source>
        <dbReference type="SAM" id="SignalP"/>
    </source>
</evidence>
<feature type="domain" description="UPAR/Ly6" evidence="11">
    <location>
        <begin position="20"/>
        <end position="103"/>
    </location>
</feature>
<keyword evidence="4 10" id="KW-0732">Signal</keyword>
<dbReference type="PANTHER" id="PTHR47613:SF1">
    <property type="entry name" value="SPERM ACROSOME MEMBRANE-ASSOCIATED PROTEIN 4"/>
    <property type="match status" value="1"/>
</dbReference>
<dbReference type="GO" id="GO:0005886">
    <property type="term" value="C:plasma membrane"/>
    <property type="evidence" value="ECO:0007669"/>
    <property type="project" value="UniProtKB-SubCell"/>
</dbReference>
<keyword evidence="5" id="KW-0472">Membrane</keyword>
<comment type="caution">
    <text evidence="12">The sequence shown here is derived from an EMBL/GenBank/DDBJ whole genome shotgun (WGS) entry which is preliminary data.</text>
</comment>
<keyword evidence="3" id="KW-0336">GPI-anchor</keyword>
<evidence type="ECO:0000256" key="4">
    <source>
        <dbReference type="ARBA" id="ARBA00022729"/>
    </source>
</evidence>
<feature type="signal peptide" evidence="10">
    <location>
        <begin position="1"/>
        <end position="20"/>
    </location>
</feature>
<gene>
    <name evidence="12" type="ORF">FSCOSCO3_A029861</name>
</gene>
<reference evidence="12 13" key="1">
    <citation type="submission" date="2024-01" db="EMBL/GenBank/DDBJ databases">
        <authorList>
            <person name="Alioto T."/>
            <person name="Alioto T."/>
            <person name="Gomez Garrido J."/>
        </authorList>
    </citation>
    <scope>NUCLEOTIDE SEQUENCE [LARGE SCALE GENOMIC DNA]</scope>
</reference>
<comment type="subcellular location">
    <subcellularLocation>
        <location evidence="1">Cell membrane</location>
        <topology evidence="1">Lipid-anchor</topology>
        <topology evidence="1">GPI-anchor</topology>
    </subcellularLocation>
</comment>
<dbReference type="AlphaFoldDB" id="A0AAV1P6B2"/>
<feature type="chain" id="PRO_5043617729" evidence="10">
    <location>
        <begin position="21"/>
        <end position="131"/>
    </location>
</feature>
<evidence type="ECO:0000256" key="1">
    <source>
        <dbReference type="ARBA" id="ARBA00004609"/>
    </source>
</evidence>
<dbReference type="InterPro" id="IPR016054">
    <property type="entry name" value="LY6_UPA_recep-like"/>
</dbReference>
<keyword evidence="8" id="KW-0449">Lipoprotein</keyword>
<comment type="similarity">
    <text evidence="9">Belongs to the SPACA4/bouncer family.</text>
</comment>
<dbReference type="EMBL" id="CAWUFR010000087">
    <property type="protein sequence ID" value="CAK6965824.1"/>
    <property type="molecule type" value="Genomic_DNA"/>
</dbReference>
<keyword evidence="7" id="KW-0325">Glycoprotein</keyword>
<dbReference type="InterPro" id="IPR046354">
    <property type="entry name" value="SPACA4/Bouncer"/>
</dbReference>
<evidence type="ECO:0000256" key="2">
    <source>
        <dbReference type="ARBA" id="ARBA00022475"/>
    </source>
</evidence>
<evidence type="ECO:0000256" key="3">
    <source>
        <dbReference type="ARBA" id="ARBA00022622"/>
    </source>
</evidence>
<evidence type="ECO:0000256" key="9">
    <source>
        <dbReference type="ARBA" id="ARBA00029446"/>
    </source>
</evidence>
<dbReference type="SUPFAM" id="SSF57302">
    <property type="entry name" value="Snake toxin-like"/>
    <property type="match status" value="1"/>
</dbReference>
<dbReference type="PANTHER" id="PTHR47613">
    <property type="entry name" value="SPERM ACROSOME MEMBRANE-ASSOCIATED PROTEIN 4"/>
    <property type="match status" value="1"/>
</dbReference>
<dbReference type="CDD" id="cd00117">
    <property type="entry name" value="TFP"/>
    <property type="match status" value="1"/>
</dbReference>
<evidence type="ECO:0000256" key="8">
    <source>
        <dbReference type="ARBA" id="ARBA00023288"/>
    </source>
</evidence>
<dbReference type="Gene3D" id="2.10.60.10">
    <property type="entry name" value="CD59"/>
    <property type="match status" value="1"/>
</dbReference>
<keyword evidence="6" id="KW-1015">Disulfide bond</keyword>
<organism evidence="12 13">
    <name type="scientific">Scomber scombrus</name>
    <name type="common">Atlantic mackerel</name>
    <name type="synonym">Scomber vernalis</name>
    <dbReference type="NCBI Taxonomy" id="13677"/>
    <lineage>
        <taxon>Eukaryota</taxon>
        <taxon>Metazoa</taxon>
        <taxon>Chordata</taxon>
        <taxon>Craniata</taxon>
        <taxon>Vertebrata</taxon>
        <taxon>Euteleostomi</taxon>
        <taxon>Actinopterygii</taxon>
        <taxon>Neopterygii</taxon>
        <taxon>Teleostei</taxon>
        <taxon>Neoteleostei</taxon>
        <taxon>Acanthomorphata</taxon>
        <taxon>Pelagiaria</taxon>
        <taxon>Scombriformes</taxon>
        <taxon>Scombridae</taxon>
        <taxon>Scomber</taxon>
    </lineage>
</organism>
<dbReference type="GO" id="GO:0035036">
    <property type="term" value="P:sperm-egg recognition"/>
    <property type="evidence" value="ECO:0007669"/>
    <property type="project" value="TreeGrafter"/>
</dbReference>
<accession>A0AAV1P6B2</accession>
<evidence type="ECO:0000256" key="6">
    <source>
        <dbReference type="ARBA" id="ARBA00023157"/>
    </source>
</evidence>
<sequence length="131" mass="13502">MNKVLFGIVAVVASFVLVESLTCNKCAFGLVGLCFSSTTESCTTNTSVCFTGKASFPSLTSFSGFNSQGCSEPAACNTTTNSTLLGVTYELKVTCCSTDKCNPASSAPVNKMTFAAVAGLAVMASVWGSWL</sequence>
<name>A0AAV1P6B2_SCOSC</name>
<evidence type="ECO:0000256" key="7">
    <source>
        <dbReference type="ARBA" id="ARBA00023180"/>
    </source>
</evidence>
<evidence type="ECO:0000313" key="12">
    <source>
        <dbReference type="EMBL" id="CAK6965824.1"/>
    </source>
</evidence>
<evidence type="ECO:0000313" key="13">
    <source>
        <dbReference type="Proteomes" id="UP001314229"/>
    </source>
</evidence>